<proteinExistence type="predicted"/>
<reference evidence="2 3" key="1">
    <citation type="journal article" date="2019" name="Sci. Rep.">
        <title>Orb-weaving spider Araneus ventricosus genome elucidates the spidroin gene catalogue.</title>
        <authorList>
            <person name="Kono N."/>
            <person name="Nakamura H."/>
            <person name="Ohtoshi R."/>
            <person name="Moran D.A.P."/>
            <person name="Shinohara A."/>
            <person name="Yoshida Y."/>
            <person name="Fujiwara M."/>
            <person name="Mori M."/>
            <person name="Tomita M."/>
            <person name="Arakawa K."/>
        </authorList>
    </citation>
    <scope>NUCLEOTIDE SEQUENCE [LARGE SCALE GENOMIC DNA]</scope>
</reference>
<comment type="caution">
    <text evidence="2">The sequence shown here is derived from an EMBL/GenBank/DDBJ whole genome shotgun (WGS) entry which is preliminary data.</text>
</comment>
<dbReference type="EMBL" id="BGPR01034557">
    <property type="protein sequence ID" value="GBO08988.1"/>
    <property type="molecule type" value="Genomic_DNA"/>
</dbReference>
<keyword evidence="3" id="KW-1185">Reference proteome</keyword>
<organism evidence="2 3">
    <name type="scientific">Araneus ventricosus</name>
    <name type="common">Orbweaver spider</name>
    <name type="synonym">Epeira ventricosa</name>
    <dbReference type="NCBI Taxonomy" id="182803"/>
    <lineage>
        <taxon>Eukaryota</taxon>
        <taxon>Metazoa</taxon>
        <taxon>Ecdysozoa</taxon>
        <taxon>Arthropoda</taxon>
        <taxon>Chelicerata</taxon>
        <taxon>Arachnida</taxon>
        <taxon>Araneae</taxon>
        <taxon>Araneomorphae</taxon>
        <taxon>Entelegynae</taxon>
        <taxon>Araneoidea</taxon>
        <taxon>Araneidae</taxon>
        <taxon>Araneus</taxon>
    </lineage>
</organism>
<evidence type="ECO:0000313" key="2">
    <source>
        <dbReference type="EMBL" id="GBO08988.1"/>
    </source>
</evidence>
<feature type="region of interest" description="Disordered" evidence="1">
    <location>
        <begin position="16"/>
        <end position="37"/>
    </location>
</feature>
<name>A0A4Y2U854_ARAVE</name>
<accession>A0A4Y2U854</accession>
<protein>
    <submittedName>
        <fullName evidence="2">Uncharacterized protein</fullName>
    </submittedName>
</protein>
<evidence type="ECO:0000313" key="3">
    <source>
        <dbReference type="Proteomes" id="UP000499080"/>
    </source>
</evidence>
<dbReference type="AlphaFoldDB" id="A0A4Y2U854"/>
<evidence type="ECO:0000256" key="1">
    <source>
        <dbReference type="SAM" id="MobiDB-lite"/>
    </source>
</evidence>
<gene>
    <name evidence="2" type="ORF">AVEN_23389_1</name>
</gene>
<sequence>MSSLEYKRCITKGLLTKSKPQPKRKGRPKSSGDEQTFCAKKRRKGNLSVSNDVRLENRGCHWPTFVSNRGRCLEEGDILPKSWQPEQATQGRMTTVEKLKWNKVVPYVIDEKGYINLCRGSCYCENVSQNDDVIGVSQGTSEIIIVSGRSQSTTALIFLDRVSLSCEIRVRDK</sequence>
<dbReference type="Proteomes" id="UP000499080">
    <property type="component" value="Unassembled WGS sequence"/>
</dbReference>